<accession>K2BVC3</accession>
<dbReference type="GO" id="GO:0004378">
    <property type="term" value="F:GDP-Man:Man(1)GlcNAc(2)-PP-Dol alpha-1,3-mannosyltransferase activity"/>
    <property type="evidence" value="ECO:0007669"/>
    <property type="project" value="InterPro"/>
</dbReference>
<dbReference type="GO" id="GO:0012505">
    <property type="term" value="C:endomembrane system"/>
    <property type="evidence" value="ECO:0007669"/>
    <property type="project" value="TreeGrafter"/>
</dbReference>
<dbReference type="InterPro" id="IPR027054">
    <property type="entry name" value="ALG2"/>
</dbReference>
<evidence type="ECO:0000259" key="2">
    <source>
        <dbReference type="Pfam" id="PF00534"/>
    </source>
</evidence>
<organism evidence="3">
    <name type="scientific">uncultured bacterium</name>
    <name type="common">gcode 4</name>
    <dbReference type="NCBI Taxonomy" id="1234023"/>
    <lineage>
        <taxon>Bacteria</taxon>
        <taxon>environmental samples</taxon>
    </lineage>
</organism>
<evidence type="ECO:0000256" key="1">
    <source>
        <dbReference type="ARBA" id="ARBA00022679"/>
    </source>
</evidence>
<evidence type="ECO:0000313" key="3">
    <source>
        <dbReference type="EMBL" id="EKD66144.1"/>
    </source>
</evidence>
<dbReference type="Gene3D" id="3.40.50.2000">
    <property type="entry name" value="Glycogen Phosphorylase B"/>
    <property type="match status" value="1"/>
</dbReference>
<name>K2BVC3_9BACT</name>
<feature type="domain" description="Glycosyl transferase family 1" evidence="2">
    <location>
        <begin position="195"/>
        <end position="349"/>
    </location>
</feature>
<protein>
    <submittedName>
        <fullName evidence="3">Glycosyl transferase group 1</fullName>
    </submittedName>
</protein>
<comment type="caution">
    <text evidence="3">The sequence shown here is derived from an EMBL/GenBank/DDBJ whole genome shotgun (WGS) entry which is preliminary data.</text>
</comment>
<sequence length="368" mass="44307">MENRKNIILHDTFLYKWWWERLIIMMAKALKADIASGFFSHWSFDLRLEWFEWKLISVSSEVFKKWLRHLKLKLAFLFNTKFLKNYDTIIFSWDCISAVRNAREDAKKIFYCHTPPRYLYDLRELYLKKVPFILRPFFNLASIFFRKMYERDIKKMDLILTNSINTKNRIKEFLWLEAHIVYPPVILDRFKYISTSDYYLSFARLAWAKRVDRIAEAFQKMPDKKLKIIHGINDPQKEEIIKLAKWYKNIEIISSPSDEEFYKYIWNCLATIYIPVNEDFWMSPVESMAAGKPCIWVNEGWLKESIIDGKTGILINKWAEINDIIEAVKILTPEKCLEMRTDCEARARDFSYEHFEKEINDLVNNLTK</sequence>
<dbReference type="SUPFAM" id="SSF53756">
    <property type="entry name" value="UDP-Glycosyltransferase/glycogen phosphorylase"/>
    <property type="match status" value="1"/>
</dbReference>
<gene>
    <name evidence="3" type="ORF">ACD_49C00062G0008</name>
</gene>
<proteinExistence type="predicted"/>
<dbReference type="InterPro" id="IPR001296">
    <property type="entry name" value="Glyco_trans_1"/>
</dbReference>
<dbReference type="EMBL" id="AMFJ01021648">
    <property type="protein sequence ID" value="EKD66144.1"/>
    <property type="molecule type" value="Genomic_DNA"/>
</dbReference>
<dbReference type="AlphaFoldDB" id="K2BVC3"/>
<dbReference type="Pfam" id="PF00534">
    <property type="entry name" value="Glycos_transf_1"/>
    <property type="match status" value="1"/>
</dbReference>
<dbReference type="PANTHER" id="PTHR45918:SF1">
    <property type="entry name" value="ALPHA-1,3_1,6-MANNOSYLTRANSFERASE ALG2"/>
    <property type="match status" value="1"/>
</dbReference>
<reference evidence="3" key="1">
    <citation type="journal article" date="2012" name="Science">
        <title>Fermentation, hydrogen, and sulfur metabolism in multiple uncultivated bacterial phyla.</title>
        <authorList>
            <person name="Wrighton K.C."/>
            <person name="Thomas B.C."/>
            <person name="Sharon I."/>
            <person name="Miller C.S."/>
            <person name="Castelle C.J."/>
            <person name="VerBerkmoes N.C."/>
            <person name="Wilkins M.J."/>
            <person name="Hettich R.L."/>
            <person name="Lipton M.S."/>
            <person name="Williams K.H."/>
            <person name="Long P.E."/>
            <person name="Banfield J.F."/>
        </authorList>
    </citation>
    <scope>NUCLEOTIDE SEQUENCE [LARGE SCALE GENOMIC DNA]</scope>
</reference>
<dbReference type="PANTHER" id="PTHR45918">
    <property type="entry name" value="ALPHA-1,3/1,6-MANNOSYLTRANSFERASE ALG2"/>
    <property type="match status" value="1"/>
</dbReference>
<keyword evidence="1 3" id="KW-0808">Transferase</keyword>